<evidence type="ECO:0000256" key="4">
    <source>
        <dbReference type="ARBA" id="ARBA00022723"/>
    </source>
</evidence>
<keyword evidence="6" id="KW-0460">Magnesium</keyword>
<dbReference type="Pfam" id="PF00481">
    <property type="entry name" value="PP2C"/>
    <property type="match status" value="1"/>
</dbReference>
<dbReference type="InterPro" id="IPR036457">
    <property type="entry name" value="PPM-type-like_dom_sf"/>
</dbReference>
<dbReference type="InterPro" id="IPR000222">
    <property type="entry name" value="PP2C_BS"/>
</dbReference>
<evidence type="ECO:0000313" key="11">
    <source>
        <dbReference type="EMBL" id="KAJ7965373.1"/>
    </source>
</evidence>
<keyword evidence="7 9" id="KW-0904">Protein phosphatase</keyword>
<gene>
    <name evidence="11" type="ORF">O6P43_015026</name>
</gene>
<keyword evidence="8" id="KW-0464">Manganese</keyword>
<evidence type="ECO:0000256" key="1">
    <source>
        <dbReference type="ARBA" id="ARBA00001936"/>
    </source>
</evidence>
<evidence type="ECO:0000256" key="6">
    <source>
        <dbReference type="ARBA" id="ARBA00022842"/>
    </source>
</evidence>
<dbReference type="InterPro" id="IPR015655">
    <property type="entry name" value="PP2C"/>
</dbReference>
<comment type="cofactor">
    <cofactor evidence="2">
        <name>Mg(2+)</name>
        <dbReference type="ChEBI" id="CHEBI:18420"/>
    </cofactor>
</comment>
<dbReference type="GO" id="GO:0046872">
    <property type="term" value="F:metal ion binding"/>
    <property type="evidence" value="ECO:0007669"/>
    <property type="project" value="UniProtKB-KW"/>
</dbReference>
<dbReference type="PROSITE" id="PS51746">
    <property type="entry name" value="PPM_2"/>
    <property type="match status" value="1"/>
</dbReference>
<sequence length="410" mass="45239">MKTDSGAIPHQTLTKFKNARKRRLRVRRLKYTCQTKIHFSVGGLDCGNSSGDFLMEKKKNIELDSKEREMKVSLSLVQNDRVLAASKGETCTEIESMDELSYGSVSVIGSRKEMEDAVRVELGLTAKLEGGKCDFFAVYDGHGGPRVARACQERLHRLMAEELEIERTRSNNGGFDWERMMEGCFGKMDNELEENAAVRTVGCTAVVAVVTEEEVVVANCGDSRAVMGRGGEAFALSLDHKPDRPDELKRIEAAGGRIINWNGQRVLGVLSTSRSIGDQYLRPYIISKPEVTVTKRSDKDEFLILASDGLWDVISNEVACQVVRKCLGGQIRRTSSFAEVEIGTSRAAKAAALLVELAMARGSKDNTSVIVVELEETPQSHSVVVDAETQKIVMSDTSALSKFSFFQMCF</sequence>
<keyword evidence="4" id="KW-0479">Metal-binding</keyword>
<name>A0AAD7LWG9_QUISA</name>
<feature type="domain" description="PPM-type phosphatase" evidence="10">
    <location>
        <begin position="101"/>
        <end position="374"/>
    </location>
</feature>
<comment type="cofactor">
    <cofactor evidence="1">
        <name>Mn(2+)</name>
        <dbReference type="ChEBI" id="CHEBI:29035"/>
    </cofactor>
</comment>
<protein>
    <recommendedName>
        <fullName evidence="3">protein-serine/threonine phosphatase</fullName>
        <ecNumber evidence="3">3.1.3.16</ecNumber>
    </recommendedName>
</protein>
<dbReference type="FunFam" id="3.60.40.10:FF:000041">
    <property type="entry name" value="Protein phosphatase 2C 51"/>
    <property type="match status" value="1"/>
</dbReference>
<keyword evidence="12" id="KW-1185">Reference proteome</keyword>
<proteinExistence type="inferred from homology"/>
<evidence type="ECO:0000256" key="7">
    <source>
        <dbReference type="ARBA" id="ARBA00022912"/>
    </source>
</evidence>
<evidence type="ECO:0000256" key="2">
    <source>
        <dbReference type="ARBA" id="ARBA00001946"/>
    </source>
</evidence>
<dbReference type="AlphaFoldDB" id="A0AAD7LWG9"/>
<comment type="similarity">
    <text evidence="9">Belongs to the PP2C family.</text>
</comment>
<dbReference type="PROSITE" id="PS01032">
    <property type="entry name" value="PPM_1"/>
    <property type="match status" value="1"/>
</dbReference>
<dbReference type="CDD" id="cd00143">
    <property type="entry name" value="PP2Cc"/>
    <property type="match status" value="1"/>
</dbReference>
<comment type="caution">
    <text evidence="11">The sequence shown here is derived from an EMBL/GenBank/DDBJ whole genome shotgun (WGS) entry which is preliminary data.</text>
</comment>
<organism evidence="11 12">
    <name type="scientific">Quillaja saponaria</name>
    <name type="common">Soap bark tree</name>
    <dbReference type="NCBI Taxonomy" id="32244"/>
    <lineage>
        <taxon>Eukaryota</taxon>
        <taxon>Viridiplantae</taxon>
        <taxon>Streptophyta</taxon>
        <taxon>Embryophyta</taxon>
        <taxon>Tracheophyta</taxon>
        <taxon>Spermatophyta</taxon>
        <taxon>Magnoliopsida</taxon>
        <taxon>eudicotyledons</taxon>
        <taxon>Gunneridae</taxon>
        <taxon>Pentapetalae</taxon>
        <taxon>rosids</taxon>
        <taxon>fabids</taxon>
        <taxon>Fabales</taxon>
        <taxon>Quillajaceae</taxon>
        <taxon>Quillaja</taxon>
    </lineage>
</organism>
<evidence type="ECO:0000313" key="12">
    <source>
        <dbReference type="Proteomes" id="UP001163823"/>
    </source>
</evidence>
<dbReference type="PANTHER" id="PTHR47992">
    <property type="entry name" value="PROTEIN PHOSPHATASE"/>
    <property type="match status" value="1"/>
</dbReference>
<evidence type="ECO:0000256" key="9">
    <source>
        <dbReference type="RuleBase" id="RU003465"/>
    </source>
</evidence>
<reference evidence="11" key="1">
    <citation type="journal article" date="2023" name="Science">
        <title>Elucidation of the pathway for biosynthesis of saponin adjuvants from the soapbark tree.</title>
        <authorList>
            <person name="Reed J."/>
            <person name="Orme A."/>
            <person name="El-Demerdash A."/>
            <person name="Owen C."/>
            <person name="Martin L.B.B."/>
            <person name="Misra R.C."/>
            <person name="Kikuchi S."/>
            <person name="Rejzek M."/>
            <person name="Martin A.C."/>
            <person name="Harkess A."/>
            <person name="Leebens-Mack J."/>
            <person name="Louveau T."/>
            <person name="Stephenson M.J."/>
            <person name="Osbourn A."/>
        </authorList>
    </citation>
    <scope>NUCLEOTIDE SEQUENCE</scope>
    <source>
        <strain evidence="11">S10</strain>
    </source>
</reference>
<dbReference type="KEGG" id="qsa:O6P43_015026"/>
<dbReference type="EC" id="3.1.3.16" evidence="3"/>
<accession>A0AAD7LWG9</accession>
<dbReference type="InterPro" id="IPR001932">
    <property type="entry name" value="PPM-type_phosphatase-like_dom"/>
</dbReference>
<dbReference type="Proteomes" id="UP001163823">
    <property type="component" value="Chromosome 6"/>
</dbReference>
<dbReference type="Gene3D" id="3.60.40.10">
    <property type="entry name" value="PPM-type phosphatase domain"/>
    <property type="match status" value="1"/>
</dbReference>
<dbReference type="SUPFAM" id="SSF81606">
    <property type="entry name" value="PP2C-like"/>
    <property type="match status" value="1"/>
</dbReference>
<dbReference type="GO" id="GO:0004722">
    <property type="term" value="F:protein serine/threonine phosphatase activity"/>
    <property type="evidence" value="ECO:0007669"/>
    <property type="project" value="UniProtKB-EC"/>
</dbReference>
<evidence type="ECO:0000256" key="5">
    <source>
        <dbReference type="ARBA" id="ARBA00022801"/>
    </source>
</evidence>
<evidence type="ECO:0000256" key="3">
    <source>
        <dbReference type="ARBA" id="ARBA00013081"/>
    </source>
</evidence>
<keyword evidence="5 9" id="KW-0378">Hydrolase</keyword>
<evidence type="ECO:0000259" key="10">
    <source>
        <dbReference type="PROSITE" id="PS51746"/>
    </source>
</evidence>
<dbReference type="SMART" id="SM00332">
    <property type="entry name" value="PP2Cc"/>
    <property type="match status" value="1"/>
</dbReference>
<evidence type="ECO:0000256" key="8">
    <source>
        <dbReference type="ARBA" id="ARBA00023211"/>
    </source>
</evidence>
<dbReference type="EMBL" id="JARAOO010000006">
    <property type="protein sequence ID" value="KAJ7965373.1"/>
    <property type="molecule type" value="Genomic_DNA"/>
</dbReference>